<dbReference type="Pfam" id="PF03372">
    <property type="entry name" value="Exo_endo_phos"/>
    <property type="match status" value="1"/>
</dbReference>
<organism evidence="2 3">
    <name type="scientific">Phytohabitans rumicis</name>
    <dbReference type="NCBI Taxonomy" id="1076125"/>
    <lineage>
        <taxon>Bacteria</taxon>
        <taxon>Bacillati</taxon>
        <taxon>Actinomycetota</taxon>
        <taxon>Actinomycetes</taxon>
        <taxon>Micromonosporales</taxon>
        <taxon>Micromonosporaceae</taxon>
    </lineage>
</organism>
<dbReference type="InterPro" id="IPR005135">
    <property type="entry name" value="Endo/exonuclease/phosphatase"/>
</dbReference>
<keyword evidence="3" id="KW-1185">Reference proteome</keyword>
<evidence type="ECO:0000313" key="2">
    <source>
        <dbReference type="EMBL" id="GFJ90294.1"/>
    </source>
</evidence>
<evidence type="ECO:0000259" key="1">
    <source>
        <dbReference type="Pfam" id="PF03372"/>
    </source>
</evidence>
<dbReference type="GO" id="GO:0003824">
    <property type="term" value="F:catalytic activity"/>
    <property type="evidence" value="ECO:0007669"/>
    <property type="project" value="InterPro"/>
</dbReference>
<dbReference type="Proteomes" id="UP000482960">
    <property type="component" value="Unassembled WGS sequence"/>
</dbReference>
<proteinExistence type="predicted"/>
<dbReference type="RefSeq" id="WP_173077673.1">
    <property type="nucleotide sequence ID" value="NZ_BAABJB010000024.1"/>
</dbReference>
<dbReference type="InterPro" id="IPR036691">
    <property type="entry name" value="Endo/exonu/phosph_ase_sf"/>
</dbReference>
<reference evidence="2 3" key="1">
    <citation type="submission" date="2020-03" db="EMBL/GenBank/DDBJ databases">
        <title>Whole genome shotgun sequence of Phytohabitans rumicis NBRC 108638.</title>
        <authorList>
            <person name="Komaki H."/>
            <person name="Tamura T."/>
        </authorList>
    </citation>
    <scope>NUCLEOTIDE SEQUENCE [LARGE SCALE GENOMIC DNA]</scope>
    <source>
        <strain evidence="2 3">NBRC 108638</strain>
    </source>
</reference>
<dbReference type="AlphaFoldDB" id="A0A6V8L2C6"/>
<accession>A0A6V8L2C6</accession>
<dbReference type="EMBL" id="BLPG01000001">
    <property type="protein sequence ID" value="GFJ90294.1"/>
    <property type="molecule type" value="Genomic_DNA"/>
</dbReference>
<reference evidence="2 3" key="2">
    <citation type="submission" date="2020-03" db="EMBL/GenBank/DDBJ databases">
        <authorList>
            <person name="Ichikawa N."/>
            <person name="Kimura A."/>
            <person name="Kitahashi Y."/>
            <person name="Uohara A."/>
        </authorList>
    </citation>
    <scope>NUCLEOTIDE SEQUENCE [LARGE SCALE GENOMIC DNA]</scope>
    <source>
        <strain evidence="2 3">NBRC 108638</strain>
    </source>
</reference>
<comment type="caution">
    <text evidence="2">The sequence shown here is derived from an EMBL/GenBank/DDBJ whole genome shotgun (WGS) entry which is preliminary data.</text>
</comment>
<evidence type="ECO:0000313" key="3">
    <source>
        <dbReference type="Proteomes" id="UP000482960"/>
    </source>
</evidence>
<dbReference type="Gene3D" id="3.60.10.10">
    <property type="entry name" value="Endonuclease/exonuclease/phosphatase"/>
    <property type="match status" value="1"/>
</dbReference>
<dbReference type="SUPFAM" id="SSF56219">
    <property type="entry name" value="DNase I-like"/>
    <property type="match status" value="1"/>
</dbReference>
<sequence>MITFMTYNTRDYDRHRTADELTRHRLVEAVIRDAKPDVVAVQELPGHSEQRAQAAILRLADATGMACRVGQDLNGPVAAAPGGHDDLAVGLMWRPGIWATPGSMRVYSGAGWWHALICVELNVGDGHRVRHACYHAPPRAGGLCRPDEATHLVGAMTTGPGLVGGDWNNPYYFRDREGRELAWPQPWWDTGEGADLAVANRAAARILADGGLHDAAVVLGHSRPITTGHWPTESNGARPIDGVLATRRMLDAVRECVVIDNGQARSASDHLPIAVRYEPAAP</sequence>
<name>A0A6V8L2C6_9ACTN</name>
<gene>
    <name evidence="2" type="ORF">Prum_039360</name>
</gene>
<feature type="domain" description="Endonuclease/exonuclease/phosphatase" evidence="1">
    <location>
        <begin position="5"/>
        <end position="270"/>
    </location>
</feature>
<protein>
    <recommendedName>
        <fullName evidence="1">Endonuclease/exonuclease/phosphatase domain-containing protein</fullName>
    </recommendedName>
</protein>